<feature type="region of interest" description="Disordered" evidence="1">
    <location>
        <begin position="185"/>
        <end position="208"/>
    </location>
</feature>
<keyword evidence="4" id="KW-1185">Reference proteome</keyword>
<dbReference type="EMBL" id="CABDUW010000063">
    <property type="protein sequence ID" value="VTJ56193.1"/>
    <property type="molecule type" value="Genomic_DNA"/>
</dbReference>
<accession>A0A5E4AFL6</accession>
<name>A0A5E4AFL6_MARMO</name>
<reference evidence="3" key="1">
    <citation type="submission" date="2019-04" db="EMBL/GenBank/DDBJ databases">
        <authorList>
            <person name="Alioto T."/>
            <person name="Alioto T."/>
        </authorList>
    </citation>
    <scope>NUCLEOTIDE SEQUENCE [LARGE SCALE GENOMIC DNA]</scope>
</reference>
<feature type="region of interest" description="Disordered" evidence="1">
    <location>
        <begin position="1"/>
        <end position="32"/>
    </location>
</feature>
<dbReference type="Proteomes" id="UP000335636">
    <property type="component" value="Unassembled WGS sequence"/>
</dbReference>
<feature type="transmembrane region" description="Helical" evidence="2">
    <location>
        <begin position="155"/>
        <end position="178"/>
    </location>
</feature>
<keyword evidence="2" id="KW-0812">Transmembrane</keyword>
<feature type="compositionally biased region" description="Basic and acidic residues" evidence="1">
    <location>
        <begin position="199"/>
        <end position="208"/>
    </location>
</feature>
<evidence type="ECO:0000313" key="3">
    <source>
        <dbReference type="EMBL" id="VTJ56193.1"/>
    </source>
</evidence>
<keyword evidence="2" id="KW-1133">Transmembrane helix</keyword>
<dbReference type="AlphaFoldDB" id="A0A5E4AFL6"/>
<proteinExistence type="predicted"/>
<organism evidence="3 4">
    <name type="scientific">Marmota monax</name>
    <name type="common">Woodchuck</name>
    <dbReference type="NCBI Taxonomy" id="9995"/>
    <lineage>
        <taxon>Eukaryota</taxon>
        <taxon>Metazoa</taxon>
        <taxon>Chordata</taxon>
        <taxon>Craniata</taxon>
        <taxon>Vertebrata</taxon>
        <taxon>Euteleostomi</taxon>
        <taxon>Mammalia</taxon>
        <taxon>Eutheria</taxon>
        <taxon>Euarchontoglires</taxon>
        <taxon>Glires</taxon>
        <taxon>Rodentia</taxon>
        <taxon>Sciuromorpha</taxon>
        <taxon>Sciuridae</taxon>
        <taxon>Xerinae</taxon>
        <taxon>Marmotini</taxon>
        <taxon>Marmota</taxon>
    </lineage>
</organism>
<sequence length="208" mass="22896">MCIHRKSHQECSGKAGGRGRPRQAPRRHKTCPSPREISKVMASMNLGMLGEGSYSEDELLEKCIQSFGECRLPGQPPQSQPCQAPASLSLSVWGYTMGVGDESQSLHEGLEKHLRCFFLGRGWEQDWCRFHLCDIAGPCLTPVAACAVGTTFSTWCWPCTAGCCLLLSLLPGCWLYILCDRDRGRGRKGRNTEAWEEGTGERAGLDTG</sequence>
<keyword evidence="2" id="KW-0472">Membrane</keyword>
<feature type="compositionally biased region" description="Basic residues" evidence="1">
    <location>
        <begin position="17"/>
        <end position="30"/>
    </location>
</feature>
<comment type="caution">
    <text evidence="3">The sequence shown here is derived from an EMBL/GenBank/DDBJ whole genome shotgun (WGS) entry which is preliminary data.</text>
</comment>
<evidence type="ECO:0000313" key="4">
    <source>
        <dbReference type="Proteomes" id="UP000335636"/>
    </source>
</evidence>
<protein>
    <submittedName>
        <fullName evidence="3">Uncharacterized protein</fullName>
    </submittedName>
</protein>
<evidence type="ECO:0000256" key="1">
    <source>
        <dbReference type="SAM" id="MobiDB-lite"/>
    </source>
</evidence>
<evidence type="ECO:0000256" key="2">
    <source>
        <dbReference type="SAM" id="Phobius"/>
    </source>
</evidence>
<gene>
    <name evidence="3" type="ORF">MONAX_5E021101</name>
</gene>